<dbReference type="SUPFAM" id="SSF89155">
    <property type="entry name" value="TorD-like"/>
    <property type="match status" value="1"/>
</dbReference>
<protein>
    <submittedName>
        <fullName evidence="2">Molybdenum-cofactor-assembly chaperone subunit (Delta subunit) of nitrate reductase 1</fullName>
        <ecNumber evidence="2">1.7.99.4</ecNumber>
    </submittedName>
</protein>
<reference evidence="2 3" key="1">
    <citation type="submission" date="2019-05" db="EMBL/GenBank/DDBJ databases">
        <authorList>
            <person name="Farhan Ul Haque M."/>
        </authorList>
    </citation>
    <scope>NUCLEOTIDE SEQUENCE [LARGE SCALE GENOMIC DNA]</scope>
    <source>
        <strain evidence="2">2</strain>
    </source>
</reference>
<evidence type="ECO:0000313" key="2">
    <source>
        <dbReference type="EMBL" id="VTZ49381.1"/>
    </source>
</evidence>
<dbReference type="InterPro" id="IPR020945">
    <property type="entry name" value="DMSO/NO3_reduct_chaperone"/>
</dbReference>
<dbReference type="Proteomes" id="UP000485880">
    <property type="component" value="Unassembled WGS sequence"/>
</dbReference>
<dbReference type="GO" id="GO:0051082">
    <property type="term" value="F:unfolded protein binding"/>
    <property type="evidence" value="ECO:0007669"/>
    <property type="project" value="InterPro"/>
</dbReference>
<keyword evidence="3" id="KW-1185">Reference proteome</keyword>
<dbReference type="GO" id="GO:0016491">
    <property type="term" value="F:oxidoreductase activity"/>
    <property type="evidence" value="ECO:0007669"/>
    <property type="project" value="UniProtKB-KW"/>
</dbReference>
<dbReference type="InterPro" id="IPR003765">
    <property type="entry name" value="NO3_reductase_chaperone_NarJ"/>
</dbReference>
<proteinExistence type="predicted"/>
<dbReference type="AlphaFoldDB" id="A0A8B6M2X0"/>
<dbReference type="InterPro" id="IPR036411">
    <property type="entry name" value="TorD-like_sf"/>
</dbReference>
<dbReference type="NCBIfam" id="TIGR00684">
    <property type="entry name" value="narJ"/>
    <property type="match status" value="1"/>
</dbReference>
<dbReference type="PANTHER" id="PTHR43680">
    <property type="entry name" value="NITRATE REDUCTASE MOLYBDENUM COFACTOR ASSEMBLY CHAPERONE"/>
    <property type="match status" value="1"/>
</dbReference>
<comment type="caution">
    <text evidence="2">The sequence shown here is derived from an EMBL/GenBank/DDBJ whole genome shotgun (WGS) entry which is preliminary data.</text>
</comment>
<gene>
    <name evidence="2" type="primary">narJ</name>
    <name evidence="2" type="ORF">MPC4_160031</name>
</gene>
<evidence type="ECO:0000313" key="3">
    <source>
        <dbReference type="Proteomes" id="UP000485880"/>
    </source>
</evidence>
<keyword evidence="2" id="KW-0560">Oxidoreductase</keyword>
<keyword evidence="1" id="KW-0534">Nitrate assimilation</keyword>
<accession>A0A8B6M2X0</accession>
<organism evidence="2 3">
    <name type="scientific">Methylocella tundrae</name>
    <dbReference type="NCBI Taxonomy" id="227605"/>
    <lineage>
        <taxon>Bacteria</taxon>
        <taxon>Pseudomonadati</taxon>
        <taxon>Pseudomonadota</taxon>
        <taxon>Alphaproteobacteria</taxon>
        <taxon>Hyphomicrobiales</taxon>
        <taxon>Beijerinckiaceae</taxon>
        <taxon>Methylocella</taxon>
    </lineage>
</organism>
<evidence type="ECO:0000256" key="1">
    <source>
        <dbReference type="ARBA" id="ARBA00023063"/>
    </source>
</evidence>
<dbReference type="Pfam" id="PF02613">
    <property type="entry name" value="Nitrate_red_del"/>
    <property type="match status" value="1"/>
</dbReference>
<dbReference type="RefSeq" id="WP_174511728.1">
    <property type="nucleotide sequence ID" value="NZ_CABFMQ020000068.1"/>
</dbReference>
<dbReference type="GO" id="GO:0051131">
    <property type="term" value="P:chaperone-mediated protein complex assembly"/>
    <property type="evidence" value="ECO:0007669"/>
    <property type="project" value="InterPro"/>
</dbReference>
<dbReference type="EC" id="1.7.99.4" evidence="2"/>
<dbReference type="GO" id="GO:0042128">
    <property type="term" value="P:nitrate assimilation"/>
    <property type="evidence" value="ECO:0007669"/>
    <property type="project" value="UniProtKB-KW"/>
</dbReference>
<dbReference type="Gene3D" id="1.10.3480.10">
    <property type="entry name" value="TorD-like"/>
    <property type="match status" value="1"/>
</dbReference>
<dbReference type="EMBL" id="CABFMQ020000068">
    <property type="protein sequence ID" value="VTZ49381.1"/>
    <property type="molecule type" value="Genomic_DNA"/>
</dbReference>
<dbReference type="GO" id="GO:0016530">
    <property type="term" value="F:metallochaperone activity"/>
    <property type="evidence" value="ECO:0007669"/>
    <property type="project" value="TreeGrafter"/>
</dbReference>
<dbReference type="PANTHER" id="PTHR43680:SF2">
    <property type="entry name" value="NITRATE REDUCTASE MOLYBDENUM COFACTOR ASSEMBLY CHAPERONE NARJ"/>
    <property type="match status" value="1"/>
</dbReference>
<sequence length="226" mass="24389">MARTYRALAALIAYPTEALQAATGEIAAALAEEDLVPAPRRAAIGDLLTELAERDIYDLQERYFALFDRSRTLSLHLFEHVHGESRDRGQAMADLIALYRGHGFEPTASELPDFLPLFLEFLSLLPGHEAQALLAEPAGILQLLAERLVTRKSAYAAVFQALATLANAPAIDGPDTGAEDPDDLVALDAAWEEAAVHFGPGEQIDSCGTDRLRTRLRAATRDAAAG</sequence>
<name>A0A8B6M2X0_METTU</name>